<feature type="signal peptide" evidence="4">
    <location>
        <begin position="1"/>
        <end position="32"/>
    </location>
</feature>
<evidence type="ECO:0000259" key="6">
    <source>
        <dbReference type="PROSITE" id="PS51781"/>
    </source>
</evidence>
<dbReference type="Pfam" id="PF00395">
    <property type="entry name" value="SLH"/>
    <property type="match status" value="3"/>
</dbReference>
<dbReference type="GO" id="GO:0009253">
    <property type="term" value="P:peptidoglycan catabolic process"/>
    <property type="evidence" value="ECO:0007669"/>
    <property type="project" value="InterPro"/>
</dbReference>
<proteinExistence type="predicted"/>
<dbReference type="PANTHER" id="PTHR30404:SF0">
    <property type="entry name" value="N-ACETYLMURAMOYL-L-ALANINE AMIDASE AMIC"/>
    <property type="match status" value="1"/>
</dbReference>
<dbReference type="SUPFAM" id="SSF53187">
    <property type="entry name" value="Zn-dependent exopeptidases"/>
    <property type="match status" value="1"/>
</dbReference>
<keyword evidence="1 4" id="KW-0732">Signal</keyword>
<name>A0A2P6MHN8_ALKUR</name>
<comment type="caution">
    <text evidence="7">The sequence shown here is derived from an EMBL/GenBank/DDBJ whole genome shotgun (WGS) entry which is preliminary data.</text>
</comment>
<feature type="domain" description="SLH" evidence="5">
    <location>
        <begin position="150"/>
        <end position="208"/>
    </location>
</feature>
<dbReference type="OrthoDB" id="9806267at2"/>
<feature type="domain" description="SH3b" evidence="6">
    <location>
        <begin position="216"/>
        <end position="281"/>
    </location>
</feature>
<keyword evidence="2" id="KW-0378">Hydrolase</keyword>
<reference evidence="7 8" key="1">
    <citation type="submission" date="2018-03" db="EMBL/GenBank/DDBJ databases">
        <title>Bacillus urumqiensis sp. nov., a moderately haloalkaliphilic bacterium isolated from a salt lake.</title>
        <authorList>
            <person name="Zhao B."/>
            <person name="Liao Z."/>
        </authorList>
    </citation>
    <scope>NUCLEOTIDE SEQUENCE [LARGE SCALE GENOMIC DNA]</scope>
    <source>
        <strain evidence="7 8">BZ-SZ-XJ18</strain>
    </source>
</reference>
<dbReference type="Proteomes" id="UP000243650">
    <property type="component" value="Unassembled WGS sequence"/>
</dbReference>
<dbReference type="InterPro" id="IPR003646">
    <property type="entry name" value="SH3-like_bac-type"/>
</dbReference>
<evidence type="ECO:0000259" key="5">
    <source>
        <dbReference type="PROSITE" id="PS51272"/>
    </source>
</evidence>
<evidence type="ECO:0000256" key="4">
    <source>
        <dbReference type="SAM" id="SignalP"/>
    </source>
</evidence>
<sequence>MGREAFMMKKWLVSLLAAALLVSLFAGTSVSAQTQFNDTNHTEIQRLADDGVVRGIGSNMFGPKQDVTRAEVAVIMGRALDISVPKASAPFSDTRGHWAEAAIAEMAERGYVNGYKDGTYQPNRTLTRQEMAAILTRAFNYQSERSAFFTDVPPTHYYYGNIQQLAQSGIANGYPDGTFGADQTINREEFALMIARTLYPEYRPEVDSVDLDGEMATAKVVNVPSGDTLNVRPDGSTDHSPIGTLKQGENVKVHDISGNWAMISNSGVRGYVNTYYLDITYPQGSGGSLSGRTIMIDAGHGGSDPGAVANGLREKDINLDVSLRLERKLKDAGANVLMTRRSDVFPSLRDRVNMANNAMPDIFISVHANAATPAAKGIETFYDTRYWAGDSKKLADDLQSSMLRELGSTNRGVKTAGFYVIKNTKVPSALVELGFLTNSQEAARMRTSSFRESAADSLYKGIVSYYR</sequence>
<dbReference type="EMBL" id="PVNS01000006">
    <property type="protein sequence ID" value="PRO65791.1"/>
    <property type="molecule type" value="Genomic_DNA"/>
</dbReference>
<dbReference type="Pfam" id="PF08239">
    <property type="entry name" value="SH3_3"/>
    <property type="match status" value="1"/>
</dbReference>
<dbReference type="PROSITE" id="PS51272">
    <property type="entry name" value="SLH"/>
    <property type="match status" value="3"/>
</dbReference>
<keyword evidence="3" id="KW-0961">Cell wall biogenesis/degradation</keyword>
<dbReference type="SMART" id="SM00287">
    <property type="entry name" value="SH3b"/>
    <property type="match status" value="1"/>
</dbReference>
<evidence type="ECO:0000313" key="8">
    <source>
        <dbReference type="Proteomes" id="UP000243650"/>
    </source>
</evidence>
<feature type="domain" description="SLH" evidence="5">
    <location>
        <begin position="27"/>
        <end position="85"/>
    </location>
</feature>
<protein>
    <recommendedName>
        <fullName evidence="9">N-acetylmuramoyl-L-alanine amidase</fullName>
    </recommendedName>
</protein>
<dbReference type="Pfam" id="PF01520">
    <property type="entry name" value="Amidase_3"/>
    <property type="match status" value="1"/>
</dbReference>
<dbReference type="GO" id="GO:0030288">
    <property type="term" value="C:outer membrane-bounded periplasmic space"/>
    <property type="evidence" value="ECO:0007669"/>
    <property type="project" value="TreeGrafter"/>
</dbReference>
<dbReference type="InterPro" id="IPR002508">
    <property type="entry name" value="MurNAc-LAA_cat"/>
</dbReference>
<feature type="domain" description="SLH" evidence="5">
    <location>
        <begin position="86"/>
        <end position="149"/>
    </location>
</feature>
<evidence type="ECO:0000313" key="7">
    <source>
        <dbReference type="EMBL" id="PRO65791.1"/>
    </source>
</evidence>
<dbReference type="CDD" id="cd02696">
    <property type="entry name" value="MurNAc-LAA"/>
    <property type="match status" value="1"/>
</dbReference>
<dbReference type="GO" id="GO:0008745">
    <property type="term" value="F:N-acetylmuramoyl-L-alanine amidase activity"/>
    <property type="evidence" value="ECO:0007669"/>
    <property type="project" value="InterPro"/>
</dbReference>
<dbReference type="AlphaFoldDB" id="A0A2P6MHN8"/>
<evidence type="ECO:0008006" key="9">
    <source>
        <dbReference type="Google" id="ProtNLM"/>
    </source>
</evidence>
<dbReference type="InterPro" id="IPR001119">
    <property type="entry name" value="SLH_dom"/>
</dbReference>
<dbReference type="GO" id="GO:0071555">
    <property type="term" value="P:cell wall organization"/>
    <property type="evidence" value="ECO:0007669"/>
    <property type="project" value="UniProtKB-KW"/>
</dbReference>
<evidence type="ECO:0000256" key="3">
    <source>
        <dbReference type="ARBA" id="ARBA00023316"/>
    </source>
</evidence>
<gene>
    <name evidence="7" type="ORF">C6I21_07795</name>
</gene>
<dbReference type="InterPro" id="IPR050695">
    <property type="entry name" value="N-acetylmuramoyl_amidase_3"/>
</dbReference>
<dbReference type="Gene3D" id="3.40.630.40">
    <property type="entry name" value="Zn-dependent exopeptidases"/>
    <property type="match status" value="1"/>
</dbReference>
<dbReference type="PROSITE" id="PS51781">
    <property type="entry name" value="SH3B"/>
    <property type="match status" value="1"/>
</dbReference>
<feature type="chain" id="PRO_5015141907" description="N-acetylmuramoyl-L-alanine amidase" evidence="4">
    <location>
        <begin position="33"/>
        <end position="467"/>
    </location>
</feature>
<accession>A0A2P6MHN8</accession>
<keyword evidence="8" id="KW-1185">Reference proteome</keyword>
<dbReference type="PANTHER" id="PTHR30404">
    <property type="entry name" value="N-ACETYLMURAMOYL-L-ALANINE AMIDASE"/>
    <property type="match status" value="1"/>
</dbReference>
<organism evidence="7 8">
    <name type="scientific">Alkalicoccus urumqiensis</name>
    <name type="common">Bacillus urumqiensis</name>
    <dbReference type="NCBI Taxonomy" id="1548213"/>
    <lineage>
        <taxon>Bacteria</taxon>
        <taxon>Bacillati</taxon>
        <taxon>Bacillota</taxon>
        <taxon>Bacilli</taxon>
        <taxon>Bacillales</taxon>
        <taxon>Bacillaceae</taxon>
        <taxon>Alkalicoccus</taxon>
    </lineage>
</organism>
<evidence type="ECO:0000256" key="2">
    <source>
        <dbReference type="ARBA" id="ARBA00022801"/>
    </source>
</evidence>
<evidence type="ECO:0000256" key="1">
    <source>
        <dbReference type="ARBA" id="ARBA00022729"/>
    </source>
</evidence>
<dbReference type="Gene3D" id="2.30.30.40">
    <property type="entry name" value="SH3 Domains"/>
    <property type="match status" value="1"/>
</dbReference>
<dbReference type="SMART" id="SM00646">
    <property type="entry name" value="Ami_3"/>
    <property type="match status" value="1"/>
</dbReference>